<gene>
    <name evidence="1" type="ordered locus">Os12g0237100</name>
    <name evidence="1" type="ORF">OSNPB_120237100</name>
</gene>
<dbReference type="AlphaFoldDB" id="A0A0P0Y8H5"/>
<evidence type="ECO:0000313" key="2">
    <source>
        <dbReference type="Proteomes" id="UP000059680"/>
    </source>
</evidence>
<reference evidence="1 2" key="3">
    <citation type="journal article" date="2013" name="Rice">
        <title>Improvement of the Oryza sativa Nipponbare reference genome using next generation sequence and optical map data.</title>
        <authorList>
            <person name="Kawahara Y."/>
            <person name="de la Bastide M."/>
            <person name="Hamilton J.P."/>
            <person name="Kanamori H."/>
            <person name="McCombie W.R."/>
            <person name="Ouyang S."/>
            <person name="Schwartz D.C."/>
            <person name="Tanaka T."/>
            <person name="Wu J."/>
            <person name="Zhou S."/>
            <person name="Childs K.L."/>
            <person name="Davidson R.M."/>
            <person name="Lin H."/>
            <person name="Quesada-Ocampo L."/>
            <person name="Vaillancourt B."/>
            <person name="Sakai H."/>
            <person name="Lee S.S."/>
            <person name="Kim J."/>
            <person name="Numa H."/>
            <person name="Itoh T."/>
            <person name="Buell C.R."/>
            <person name="Matsumoto T."/>
        </authorList>
    </citation>
    <scope>NUCLEOTIDE SEQUENCE [LARGE SCALE GENOMIC DNA]</scope>
    <source>
        <strain evidence="2">cv. Nipponbare</strain>
    </source>
</reference>
<reference evidence="2" key="1">
    <citation type="journal article" date="2005" name="Nature">
        <title>The map-based sequence of the rice genome.</title>
        <authorList>
            <consortium name="International rice genome sequencing project (IRGSP)"/>
            <person name="Matsumoto T."/>
            <person name="Wu J."/>
            <person name="Kanamori H."/>
            <person name="Katayose Y."/>
            <person name="Fujisawa M."/>
            <person name="Namiki N."/>
            <person name="Mizuno H."/>
            <person name="Yamamoto K."/>
            <person name="Antonio B.A."/>
            <person name="Baba T."/>
            <person name="Sakata K."/>
            <person name="Nagamura Y."/>
            <person name="Aoki H."/>
            <person name="Arikawa K."/>
            <person name="Arita K."/>
            <person name="Bito T."/>
            <person name="Chiden Y."/>
            <person name="Fujitsuka N."/>
            <person name="Fukunaka R."/>
            <person name="Hamada M."/>
            <person name="Harada C."/>
            <person name="Hayashi A."/>
            <person name="Hijishita S."/>
            <person name="Honda M."/>
            <person name="Hosokawa S."/>
            <person name="Ichikawa Y."/>
            <person name="Idonuma A."/>
            <person name="Iijima M."/>
            <person name="Ikeda M."/>
            <person name="Ikeno M."/>
            <person name="Ito K."/>
            <person name="Ito S."/>
            <person name="Ito T."/>
            <person name="Ito Y."/>
            <person name="Ito Y."/>
            <person name="Iwabuchi A."/>
            <person name="Kamiya K."/>
            <person name="Karasawa W."/>
            <person name="Kurita K."/>
            <person name="Katagiri S."/>
            <person name="Kikuta A."/>
            <person name="Kobayashi H."/>
            <person name="Kobayashi N."/>
            <person name="Machita K."/>
            <person name="Maehara T."/>
            <person name="Masukawa M."/>
            <person name="Mizubayashi T."/>
            <person name="Mukai Y."/>
            <person name="Nagasaki H."/>
            <person name="Nagata Y."/>
            <person name="Naito S."/>
            <person name="Nakashima M."/>
            <person name="Nakama Y."/>
            <person name="Nakamichi Y."/>
            <person name="Nakamura M."/>
            <person name="Meguro A."/>
            <person name="Negishi M."/>
            <person name="Ohta I."/>
            <person name="Ohta T."/>
            <person name="Okamoto M."/>
            <person name="Ono N."/>
            <person name="Saji S."/>
            <person name="Sakaguchi M."/>
            <person name="Sakai K."/>
            <person name="Shibata M."/>
            <person name="Shimokawa T."/>
            <person name="Song J."/>
            <person name="Takazaki Y."/>
            <person name="Terasawa K."/>
            <person name="Tsugane M."/>
            <person name="Tsuji K."/>
            <person name="Ueda S."/>
            <person name="Waki K."/>
            <person name="Yamagata H."/>
            <person name="Yamamoto M."/>
            <person name="Yamamoto S."/>
            <person name="Yamane H."/>
            <person name="Yoshiki S."/>
            <person name="Yoshihara R."/>
            <person name="Yukawa K."/>
            <person name="Zhong H."/>
            <person name="Yano M."/>
            <person name="Yuan Q."/>
            <person name="Ouyang S."/>
            <person name="Liu J."/>
            <person name="Jones K.M."/>
            <person name="Gansberger K."/>
            <person name="Moffat K."/>
            <person name="Hill J."/>
            <person name="Bera J."/>
            <person name="Fadrosh D."/>
            <person name="Jin S."/>
            <person name="Johri S."/>
            <person name="Kim M."/>
            <person name="Overton L."/>
            <person name="Reardon M."/>
            <person name="Tsitrin T."/>
            <person name="Vuong H."/>
            <person name="Weaver B."/>
            <person name="Ciecko A."/>
            <person name="Tallon L."/>
            <person name="Jackson J."/>
            <person name="Pai G."/>
            <person name="Aken S.V."/>
            <person name="Utterback T."/>
            <person name="Reidmuller S."/>
            <person name="Feldblyum T."/>
            <person name="Hsiao J."/>
            <person name="Zismann V."/>
            <person name="Iobst S."/>
            <person name="de Vazeille A.R."/>
            <person name="Buell C.R."/>
            <person name="Ying K."/>
            <person name="Li Y."/>
            <person name="Lu T."/>
            <person name="Huang Y."/>
            <person name="Zhao Q."/>
            <person name="Feng Q."/>
            <person name="Zhang L."/>
            <person name="Zhu J."/>
            <person name="Weng Q."/>
            <person name="Mu J."/>
            <person name="Lu Y."/>
            <person name="Fan D."/>
            <person name="Liu Y."/>
            <person name="Guan J."/>
            <person name="Zhang Y."/>
            <person name="Yu S."/>
            <person name="Liu X."/>
            <person name="Zhang Y."/>
            <person name="Hong G."/>
            <person name="Han B."/>
            <person name="Choisne N."/>
            <person name="Demange N."/>
            <person name="Orjeda G."/>
            <person name="Samain S."/>
            <person name="Cattolico L."/>
            <person name="Pelletier E."/>
            <person name="Couloux A."/>
            <person name="Segurens B."/>
            <person name="Wincker P."/>
            <person name="D'Hont A."/>
            <person name="Scarpelli C."/>
            <person name="Weissenbach J."/>
            <person name="Salanoubat M."/>
            <person name="Quetier F."/>
            <person name="Yu Y."/>
            <person name="Kim H.R."/>
            <person name="Rambo T."/>
            <person name="Currie J."/>
            <person name="Collura K."/>
            <person name="Luo M."/>
            <person name="Yang T."/>
            <person name="Ammiraju J.S.S."/>
            <person name="Engler F."/>
            <person name="Soderlund C."/>
            <person name="Wing R.A."/>
            <person name="Palmer L.E."/>
            <person name="de la Bastide M."/>
            <person name="Spiegel L."/>
            <person name="Nascimento L."/>
            <person name="Zutavern T."/>
            <person name="O'Shaughnessy A."/>
            <person name="Dike S."/>
            <person name="Dedhia N."/>
            <person name="Preston R."/>
            <person name="Balija V."/>
            <person name="McCombie W.R."/>
            <person name="Chow T."/>
            <person name="Chen H."/>
            <person name="Chung M."/>
            <person name="Chen C."/>
            <person name="Shaw J."/>
            <person name="Wu H."/>
            <person name="Hsiao K."/>
            <person name="Chao Y."/>
            <person name="Chu M."/>
            <person name="Cheng C."/>
            <person name="Hour A."/>
            <person name="Lee P."/>
            <person name="Lin S."/>
            <person name="Lin Y."/>
            <person name="Liou J."/>
            <person name="Liu S."/>
            <person name="Hsing Y."/>
            <person name="Raghuvanshi S."/>
            <person name="Mohanty A."/>
            <person name="Bharti A.K."/>
            <person name="Gaur A."/>
            <person name="Gupta V."/>
            <person name="Kumar D."/>
            <person name="Ravi V."/>
            <person name="Vij S."/>
            <person name="Kapur A."/>
            <person name="Khurana P."/>
            <person name="Khurana P."/>
            <person name="Khurana J.P."/>
            <person name="Tyagi A.K."/>
            <person name="Gaikwad K."/>
            <person name="Singh A."/>
            <person name="Dalal V."/>
            <person name="Srivastava S."/>
            <person name="Dixit A."/>
            <person name="Pal A.K."/>
            <person name="Ghazi I.A."/>
            <person name="Yadav M."/>
            <person name="Pandit A."/>
            <person name="Bhargava A."/>
            <person name="Sureshbabu K."/>
            <person name="Batra K."/>
            <person name="Sharma T.R."/>
            <person name="Mohapatra T."/>
            <person name="Singh N.K."/>
            <person name="Messing J."/>
            <person name="Nelson A.B."/>
            <person name="Fuks G."/>
            <person name="Kavchok S."/>
            <person name="Keizer G."/>
            <person name="Linton E."/>
            <person name="Llaca V."/>
            <person name="Song R."/>
            <person name="Tanyolac B."/>
            <person name="Young S."/>
            <person name="Ho-Il K."/>
            <person name="Hahn J.H."/>
            <person name="Sangsakoo G."/>
            <person name="Vanavichit A."/>
            <person name="de Mattos Luiz.A.T."/>
            <person name="Zimmer P.D."/>
            <person name="Malone G."/>
            <person name="Dellagostin O."/>
            <person name="de Oliveira A.C."/>
            <person name="Bevan M."/>
            <person name="Bancroft I."/>
            <person name="Minx P."/>
            <person name="Cordum H."/>
            <person name="Wilson R."/>
            <person name="Cheng Z."/>
            <person name="Jin W."/>
            <person name="Jiang J."/>
            <person name="Leong S.A."/>
            <person name="Iwama H."/>
            <person name="Gojobori T."/>
            <person name="Itoh T."/>
            <person name="Niimura Y."/>
            <person name="Fujii Y."/>
            <person name="Habara T."/>
            <person name="Sakai H."/>
            <person name="Sato Y."/>
            <person name="Wilson G."/>
            <person name="Kumar K."/>
            <person name="McCouch S."/>
            <person name="Juretic N."/>
            <person name="Hoen D."/>
            <person name="Wright S."/>
            <person name="Bruskiewich R."/>
            <person name="Bureau T."/>
            <person name="Miyao A."/>
            <person name="Hirochika H."/>
            <person name="Nishikawa T."/>
            <person name="Kadowaki K."/>
            <person name="Sugiura M."/>
            <person name="Burr B."/>
            <person name="Sasaki T."/>
        </authorList>
    </citation>
    <scope>NUCLEOTIDE SEQUENCE [LARGE SCALE GENOMIC DNA]</scope>
    <source>
        <strain evidence="2">cv. Nipponbare</strain>
    </source>
</reference>
<name>A0A0P0Y8H5_ORYSJ</name>
<dbReference type="Proteomes" id="UP000059680">
    <property type="component" value="Chromosome 12"/>
</dbReference>
<dbReference type="InParanoid" id="A0A0P0Y8H5"/>
<reference evidence="1 2" key="2">
    <citation type="journal article" date="2013" name="Plant Cell Physiol.">
        <title>Rice Annotation Project Database (RAP-DB): an integrative and interactive database for rice genomics.</title>
        <authorList>
            <person name="Sakai H."/>
            <person name="Lee S.S."/>
            <person name="Tanaka T."/>
            <person name="Numa H."/>
            <person name="Kim J."/>
            <person name="Kawahara Y."/>
            <person name="Wakimoto H."/>
            <person name="Yang C.C."/>
            <person name="Iwamoto M."/>
            <person name="Abe T."/>
            <person name="Yamada Y."/>
            <person name="Muto A."/>
            <person name="Inokuchi H."/>
            <person name="Ikemura T."/>
            <person name="Matsumoto T."/>
            <person name="Sasaki T."/>
            <person name="Itoh T."/>
        </authorList>
    </citation>
    <scope>NUCLEOTIDE SEQUENCE [LARGE SCALE GENOMIC DNA]</scope>
    <source>
        <strain evidence="2">cv. Nipponbare</strain>
    </source>
</reference>
<sequence>MELEYVDNLVVLKTPSGFALFVAFQTLCSEQIDESTVWHCDGLPEEIAERILRYCKCGKPLIVEDEKLRGAIETDLIDRRTFIACAGELCRADVLLNAYGKMLREQCDKLVPGIGTIIKDHAKYANVMCFPADVVRKIEEADAAADDAREKVDCSLYYSINRKADKLEELSRLKAGALRKLKSLVCDCSGGQKRSLTEVDDGVLGKKKVKGTPRLIGGAKAKMRSLRQRAPRHCRCCC</sequence>
<proteinExistence type="predicted"/>
<dbReference type="EMBL" id="AP014968">
    <property type="protein sequence ID" value="BAT16479.1"/>
    <property type="molecule type" value="Genomic_DNA"/>
</dbReference>
<protein>
    <submittedName>
        <fullName evidence="1">Os12g0237100 protein</fullName>
    </submittedName>
</protein>
<accession>A0A0P0Y8H5</accession>
<keyword evidence="2" id="KW-1185">Reference proteome</keyword>
<organism evidence="1 2">
    <name type="scientific">Oryza sativa subsp. japonica</name>
    <name type="common">Rice</name>
    <dbReference type="NCBI Taxonomy" id="39947"/>
    <lineage>
        <taxon>Eukaryota</taxon>
        <taxon>Viridiplantae</taxon>
        <taxon>Streptophyta</taxon>
        <taxon>Embryophyta</taxon>
        <taxon>Tracheophyta</taxon>
        <taxon>Spermatophyta</taxon>
        <taxon>Magnoliopsida</taxon>
        <taxon>Liliopsida</taxon>
        <taxon>Poales</taxon>
        <taxon>Poaceae</taxon>
        <taxon>BOP clade</taxon>
        <taxon>Oryzoideae</taxon>
        <taxon>Oryzeae</taxon>
        <taxon>Oryzinae</taxon>
        <taxon>Oryza</taxon>
        <taxon>Oryza sativa</taxon>
    </lineage>
</organism>
<evidence type="ECO:0000313" key="1">
    <source>
        <dbReference type="EMBL" id="BAT16479.1"/>
    </source>
</evidence>
<dbReference type="PaxDb" id="39947-A0A0P0Y8H5"/>